<feature type="transmembrane region" description="Helical" evidence="8">
    <location>
        <begin position="232"/>
        <end position="251"/>
    </location>
</feature>
<comment type="subcellular location">
    <subcellularLocation>
        <location evidence="1">Membrane</location>
        <topology evidence="1">Multi-pass membrane protein</topology>
    </subcellularLocation>
</comment>
<dbReference type="PANTHER" id="PTHR12185:SF14">
    <property type="entry name" value="CHOLESTEROL UPTAKE PROTEIN 1"/>
    <property type="match status" value="1"/>
</dbReference>
<dbReference type="InterPro" id="IPR025958">
    <property type="entry name" value="SID1_TM_fam"/>
</dbReference>
<dbReference type="GO" id="GO:0003725">
    <property type="term" value="F:double-stranded RNA binding"/>
    <property type="evidence" value="ECO:0007669"/>
    <property type="project" value="TreeGrafter"/>
</dbReference>
<keyword evidence="7" id="KW-0325">Glycoprotein</keyword>
<keyword evidence="4" id="KW-0732">Signal</keyword>
<feature type="transmembrane region" description="Helical" evidence="8">
    <location>
        <begin position="342"/>
        <end position="362"/>
    </location>
</feature>
<feature type="transmembrane region" description="Helical" evidence="8">
    <location>
        <begin position="374"/>
        <end position="392"/>
    </location>
</feature>
<evidence type="ECO:0000256" key="3">
    <source>
        <dbReference type="ARBA" id="ARBA00022692"/>
    </source>
</evidence>
<dbReference type="OrthoDB" id="416618at2759"/>
<organism evidence="9 10">
    <name type="scientific">Orchesella cincta</name>
    <name type="common">Springtail</name>
    <name type="synonym">Podura cincta</name>
    <dbReference type="NCBI Taxonomy" id="48709"/>
    <lineage>
        <taxon>Eukaryota</taxon>
        <taxon>Metazoa</taxon>
        <taxon>Ecdysozoa</taxon>
        <taxon>Arthropoda</taxon>
        <taxon>Hexapoda</taxon>
        <taxon>Collembola</taxon>
        <taxon>Entomobryomorpha</taxon>
        <taxon>Entomobryoidea</taxon>
        <taxon>Orchesellidae</taxon>
        <taxon>Orchesellinae</taxon>
        <taxon>Orchesella</taxon>
    </lineage>
</organism>
<evidence type="ECO:0000256" key="8">
    <source>
        <dbReference type="SAM" id="Phobius"/>
    </source>
</evidence>
<feature type="transmembrane region" description="Helical" evidence="8">
    <location>
        <begin position="564"/>
        <end position="584"/>
    </location>
</feature>
<keyword evidence="10" id="KW-1185">Reference proteome</keyword>
<evidence type="ECO:0000256" key="6">
    <source>
        <dbReference type="ARBA" id="ARBA00023136"/>
    </source>
</evidence>
<feature type="transmembrane region" description="Helical" evidence="8">
    <location>
        <begin position="398"/>
        <end position="420"/>
    </location>
</feature>
<comment type="similarity">
    <text evidence="2">Belongs to the SID1 family.</text>
</comment>
<evidence type="ECO:0000313" key="9">
    <source>
        <dbReference type="EMBL" id="ODM88372.1"/>
    </source>
</evidence>
<dbReference type="EMBL" id="LJIJ01003680">
    <property type="protein sequence ID" value="ODM88372.1"/>
    <property type="molecule type" value="Genomic_DNA"/>
</dbReference>
<feature type="transmembrane region" description="Helical" evidence="8">
    <location>
        <begin position="178"/>
        <end position="201"/>
    </location>
</feature>
<feature type="transmembrane region" description="Helical" evidence="8">
    <location>
        <begin position="506"/>
        <end position="529"/>
    </location>
</feature>
<gene>
    <name evidence="9" type="ORF">Ocin01_18310</name>
</gene>
<evidence type="ECO:0000256" key="5">
    <source>
        <dbReference type="ARBA" id="ARBA00022989"/>
    </source>
</evidence>
<dbReference type="GO" id="GO:0005764">
    <property type="term" value="C:lysosome"/>
    <property type="evidence" value="ECO:0007669"/>
    <property type="project" value="TreeGrafter"/>
</dbReference>
<protein>
    <submittedName>
        <fullName evidence="9">SID1 transmembrane family member 1</fullName>
    </submittedName>
</protein>
<evidence type="ECO:0000256" key="4">
    <source>
        <dbReference type="ARBA" id="ARBA00022729"/>
    </source>
</evidence>
<dbReference type="Pfam" id="PF13965">
    <property type="entry name" value="SID-1_RNA_chan"/>
    <property type="match status" value="3"/>
</dbReference>
<feature type="transmembrane region" description="Helical" evidence="8">
    <location>
        <begin position="475"/>
        <end position="494"/>
    </location>
</feature>
<evidence type="ECO:0000256" key="1">
    <source>
        <dbReference type="ARBA" id="ARBA00004141"/>
    </source>
</evidence>
<keyword evidence="3 8" id="KW-0812">Transmembrane</keyword>
<comment type="caution">
    <text evidence="9">The sequence shown here is derived from an EMBL/GenBank/DDBJ whole genome shotgun (WGS) entry which is preliminary data.</text>
</comment>
<name>A0A1D2M627_ORCCI</name>
<evidence type="ECO:0000256" key="7">
    <source>
        <dbReference type="ARBA" id="ARBA00023180"/>
    </source>
</evidence>
<dbReference type="OMA" id="DANESQM"/>
<keyword evidence="6 8" id="KW-0472">Membrane</keyword>
<dbReference type="Proteomes" id="UP000094527">
    <property type="component" value="Unassembled WGS sequence"/>
</dbReference>
<sequence length="607" mass="70246">MNIIQTKKFDNFSKHSTFLSCPIFDREDNIHYGGIYQTITSSGALIVEREKPFLDGFIVVIIAHSDHEQCQRRDPFSLPFSNLFSSSLNHLGTPITITITSNDSNVLTSLQILYWMIPILMAIGVALFLFALLFVRHHFIRTTEFHREERMNTWHGRRIRELCMGNFQHNGNSKRASFCYLVFIVGIFYCIPVIQFALYYYQVSIVTGDSDLCYYNYRCAHPVWFFLDFNHIVSNLPYVFFGVMIFIFVKLHKRKLDKIRPVGESRHDANESQMLVGNDNERNQQVEEQNGNVDDCDGQINLRSQPDFGVPLNYDIFQALGVALIAEGVLSASYHLCPNEATFQFDTCFMYVIALLTIVHLFQSRHPHCFSPNHAFLTIVFIVVPTVFSIVGNFLSSTLITIIMSIFLIITFLVSIYVGFKYGFLEQRQDVHAPMRIVTFPNFKKLFMPGTNIYRLRLVLPAGSYWILYRCPLSTYMLYLLVGNMCWNIVYYIFMKTLHGELTLKGCVFPLLYSTITIGFGVYAITFYFHAAARWELSPPASLAVNQKCLTVLGVEYPFDSHDVWHILSATAIFALLTYCSLWMTTWSLPVKHIFQYFKNARKWCRF</sequence>
<dbReference type="PANTHER" id="PTHR12185">
    <property type="entry name" value="SID1 TRANSMEMBRANE FAMILY MEMEBER"/>
    <property type="match status" value="1"/>
</dbReference>
<dbReference type="GO" id="GO:0051033">
    <property type="term" value="F:RNA transmembrane transporter activity"/>
    <property type="evidence" value="ECO:0007669"/>
    <property type="project" value="TreeGrafter"/>
</dbReference>
<evidence type="ECO:0000313" key="10">
    <source>
        <dbReference type="Proteomes" id="UP000094527"/>
    </source>
</evidence>
<keyword evidence="5 8" id="KW-1133">Transmembrane helix</keyword>
<dbReference type="AlphaFoldDB" id="A0A1D2M627"/>
<proteinExistence type="inferred from homology"/>
<dbReference type="GO" id="GO:0005886">
    <property type="term" value="C:plasma membrane"/>
    <property type="evidence" value="ECO:0007669"/>
    <property type="project" value="TreeGrafter"/>
</dbReference>
<feature type="transmembrane region" description="Helical" evidence="8">
    <location>
        <begin position="112"/>
        <end position="135"/>
    </location>
</feature>
<reference evidence="9 10" key="1">
    <citation type="journal article" date="2016" name="Genome Biol. Evol.">
        <title>Gene Family Evolution Reflects Adaptation to Soil Environmental Stressors in the Genome of the Collembolan Orchesella cincta.</title>
        <authorList>
            <person name="Faddeeva-Vakhrusheva A."/>
            <person name="Derks M.F."/>
            <person name="Anvar S.Y."/>
            <person name="Agamennone V."/>
            <person name="Suring W."/>
            <person name="Smit S."/>
            <person name="van Straalen N.M."/>
            <person name="Roelofs D."/>
        </authorList>
    </citation>
    <scope>NUCLEOTIDE SEQUENCE [LARGE SCALE GENOMIC DNA]</scope>
    <source>
        <tissue evidence="9">Mixed pool</tissue>
    </source>
</reference>
<accession>A0A1D2M627</accession>
<evidence type="ECO:0000256" key="2">
    <source>
        <dbReference type="ARBA" id="ARBA00006618"/>
    </source>
</evidence>
<dbReference type="STRING" id="48709.A0A1D2M627"/>